<evidence type="ECO:0000313" key="3">
    <source>
        <dbReference type="Proteomes" id="UP000032430"/>
    </source>
</evidence>
<dbReference type="KEGG" id="lfa:LFA_0507"/>
<keyword evidence="3" id="KW-1185">Reference proteome</keyword>
<dbReference type="OrthoDB" id="8479006at2"/>
<name>A0A098G398_9GAMM</name>
<accession>A0A098G398</accession>
<dbReference type="RefSeq" id="WP_045094741.1">
    <property type="nucleotide sequence ID" value="NZ_LN614827.1"/>
</dbReference>
<feature type="transmembrane region" description="Helical" evidence="1">
    <location>
        <begin position="258"/>
        <end position="278"/>
    </location>
</feature>
<organism evidence="2 3">
    <name type="scientific">Legionella fallonii LLAP-10</name>
    <dbReference type="NCBI Taxonomy" id="1212491"/>
    <lineage>
        <taxon>Bacteria</taxon>
        <taxon>Pseudomonadati</taxon>
        <taxon>Pseudomonadota</taxon>
        <taxon>Gammaproteobacteria</taxon>
        <taxon>Legionellales</taxon>
        <taxon>Legionellaceae</taxon>
        <taxon>Legionella</taxon>
    </lineage>
</organism>
<evidence type="ECO:0000256" key="1">
    <source>
        <dbReference type="SAM" id="Phobius"/>
    </source>
</evidence>
<dbReference type="STRING" id="1212491.LFA_0507"/>
<keyword evidence="1" id="KW-0812">Transmembrane</keyword>
<dbReference type="Proteomes" id="UP000032430">
    <property type="component" value="Chromosome I"/>
</dbReference>
<dbReference type="HOGENOM" id="CLU_061506_0_0_6"/>
<evidence type="ECO:0000313" key="2">
    <source>
        <dbReference type="EMBL" id="CEG55965.1"/>
    </source>
</evidence>
<dbReference type="EMBL" id="LN614827">
    <property type="protein sequence ID" value="CEG55965.1"/>
    <property type="molecule type" value="Genomic_DNA"/>
</dbReference>
<dbReference type="AlphaFoldDB" id="A0A098G398"/>
<reference evidence="3" key="1">
    <citation type="submission" date="2014-09" db="EMBL/GenBank/DDBJ databases">
        <authorList>
            <person name="Gomez-Valero L."/>
        </authorList>
    </citation>
    <scope>NUCLEOTIDE SEQUENCE [LARGE SCALE GENOMIC DNA]</scope>
    <source>
        <strain evidence="3">ATCC700992</strain>
    </source>
</reference>
<protein>
    <submittedName>
        <fullName evidence="2">Uncharacterized protein</fullName>
    </submittedName>
</protein>
<sequence>MRDEDYYSVRSGKRSRVKLDLNTLKQLFLSVYTEFKKKDYFYEYMGYWCTDEGDVPGVLGDDTAIASRLLLKLGSNNLWPLEEYIHFYTEDDVLDMIEFLYDCISIPSDGIYHSYNNCGYHRYKAFDNVTARKEYQLRMNELLKQYSDGYELSDQGCILILVERGFDNLLKATVPENIEDSQLIQNKINHAVDKYRRGRKVEERRDGIRELADVLELLRPKIKELNLKQDESDIFNLLNNFGIRHFNSGQKTNYNTSIFYSGLFYHFLLMIHMVLRLIDKNKGG</sequence>
<keyword evidence="1" id="KW-1133">Transmembrane helix</keyword>
<keyword evidence="1" id="KW-0472">Membrane</keyword>
<gene>
    <name evidence="2" type="ORF">LFA_0507</name>
</gene>
<proteinExistence type="predicted"/>